<proteinExistence type="predicted"/>
<evidence type="ECO:0000313" key="1">
    <source>
        <dbReference type="EMBL" id="KAG5594869.1"/>
    </source>
</evidence>
<dbReference type="AlphaFoldDB" id="A0A9J5Y3S7"/>
<name>A0A9J5Y3S7_SOLCO</name>
<sequence length="133" mass="14949">MKQRGNKLGKGKRESGTSAFHHLYTLSFKCKKGPSTPAVPAKYLHIELVGNHIEFSLKQLYSLKYFHLLTAFVQPQVSHQANLSGPSPLHNLDESYLLLQDLVEVASQPQPQVRTTLPSRKKLATNLEKRSKS</sequence>
<dbReference type="Proteomes" id="UP000824120">
    <property type="component" value="Chromosome 7"/>
</dbReference>
<organism evidence="1 2">
    <name type="scientific">Solanum commersonii</name>
    <name type="common">Commerson's wild potato</name>
    <name type="synonym">Commerson's nightshade</name>
    <dbReference type="NCBI Taxonomy" id="4109"/>
    <lineage>
        <taxon>Eukaryota</taxon>
        <taxon>Viridiplantae</taxon>
        <taxon>Streptophyta</taxon>
        <taxon>Embryophyta</taxon>
        <taxon>Tracheophyta</taxon>
        <taxon>Spermatophyta</taxon>
        <taxon>Magnoliopsida</taxon>
        <taxon>eudicotyledons</taxon>
        <taxon>Gunneridae</taxon>
        <taxon>Pentapetalae</taxon>
        <taxon>asterids</taxon>
        <taxon>lamiids</taxon>
        <taxon>Solanales</taxon>
        <taxon>Solanaceae</taxon>
        <taxon>Solanoideae</taxon>
        <taxon>Solaneae</taxon>
        <taxon>Solanum</taxon>
    </lineage>
</organism>
<accession>A0A9J5Y3S7</accession>
<protein>
    <submittedName>
        <fullName evidence="1">Uncharacterized protein</fullName>
    </submittedName>
</protein>
<comment type="caution">
    <text evidence="1">The sequence shown here is derived from an EMBL/GenBank/DDBJ whole genome shotgun (WGS) entry which is preliminary data.</text>
</comment>
<reference evidence="1 2" key="1">
    <citation type="submission" date="2020-09" db="EMBL/GenBank/DDBJ databases">
        <title>De no assembly of potato wild relative species, Solanum commersonii.</title>
        <authorList>
            <person name="Cho K."/>
        </authorList>
    </citation>
    <scope>NUCLEOTIDE SEQUENCE [LARGE SCALE GENOMIC DNA]</scope>
    <source>
        <strain evidence="1">LZ3.2</strain>
        <tissue evidence="1">Leaf</tissue>
    </source>
</reference>
<keyword evidence="2" id="KW-1185">Reference proteome</keyword>
<evidence type="ECO:0000313" key="2">
    <source>
        <dbReference type="Proteomes" id="UP000824120"/>
    </source>
</evidence>
<dbReference type="EMBL" id="JACXVP010000007">
    <property type="protein sequence ID" value="KAG5594869.1"/>
    <property type="molecule type" value="Genomic_DNA"/>
</dbReference>
<gene>
    <name evidence="1" type="ORF">H5410_036101</name>
</gene>